<sequence>MRSLIKFLALKNIYSIFVIYFFYGYFFGNKLNEYYIYENFEKYLGNFFIIFLIILGISPLLFYMKNKMKKIVLKTRLFFFVILTVSLVFGYILEKIYLLNLDKISSENKLIEMSIIKYNIGIGPTYVLTEIFKRFPEQKIFLTLGGLIGVSSILLFMHPVRRIILYVIKNIKEKRERRQKEILLEEQIAIKEELEKREIEAIEKLEEKQEQEIQERLENFQLFEIETTIDKDNRQAIRIKLSEDEIEQEKNIKVIKIRKKISTHKVGVNVRGGKVKDDTSIEIS</sequence>
<evidence type="ECO:0000256" key="2">
    <source>
        <dbReference type="SAM" id="Phobius"/>
    </source>
</evidence>
<dbReference type="Proteomes" id="UP000191153">
    <property type="component" value="Unassembled WGS sequence"/>
</dbReference>
<reference evidence="3 4" key="1">
    <citation type="submission" date="2017-02" db="EMBL/GenBank/DDBJ databases">
        <authorList>
            <person name="Peterson S.W."/>
        </authorList>
    </citation>
    <scope>NUCLEOTIDE SEQUENCE [LARGE SCALE GENOMIC DNA]</scope>
    <source>
        <strain evidence="3 4">ATCC 700028</strain>
    </source>
</reference>
<keyword evidence="2" id="KW-1133">Transmembrane helix</keyword>
<organism evidence="3 4">
    <name type="scientific">Cetobacterium ceti</name>
    <dbReference type="NCBI Taxonomy" id="180163"/>
    <lineage>
        <taxon>Bacteria</taxon>
        <taxon>Fusobacteriati</taxon>
        <taxon>Fusobacteriota</taxon>
        <taxon>Fusobacteriia</taxon>
        <taxon>Fusobacteriales</taxon>
        <taxon>Fusobacteriaceae</taxon>
        <taxon>Cetobacterium</taxon>
    </lineage>
</organism>
<evidence type="ECO:0000256" key="1">
    <source>
        <dbReference type="SAM" id="Coils"/>
    </source>
</evidence>
<protein>
    <submittedName>
        <fullName evidence="3">Uncharacterized protein</fullName>
    </submittedName>
</protein>
<keyword evidence="2" id="KW-0472">Membrane</keyword>
<gene>
    <name evidence="3" type="ORF">SAMN02745174_00489</name>
</gene>
<keyword evidence="2" id="KW-0812">Transmembrane</keyword>
<dbReference type="AlphaFoldDB" id="A0A1T4KLP2"/>
<evidence type="ECO:0000313" key="3">
    <source>
        <dbReference type="EMBL" id="SJZ43311.1"/>
    </source>
</evidence>
<proteinExistence type="predicted"/>
<keyword evidence="1" id="KW-0175">Coiled coil</keyword>
<keyword evidence="4" id="KW-1185">Reference proteome</keyword>
<name>A0A1T4KLP2_9FUSO</name>
<accession>A0A1T4KLP2</accession>
<feature type="transmembrane region" description="Helical" evidence="2">
    <location>
        <begin position="47"/>
        <end position="64"/>
    </location>
</feature>
<feature type="transmembrane region" description="Helical" evidence="2">
    <location>
        <begin position="7"/>
        <end position="27"/>
    </location>
</feature>
<feature type="coiled-coil region" evidence="1">
    <location>
        <begin position="177"/>
        <end position="219"/>
    </location>
</feature>
<feature type="transmembrane region" description="Helical" evidence="2">
    <location>
        <begin position="140"/>
        <end position="168"/>
    </location>
</feature>
<dbReference type="STRING" id="180163.SAMN02745174_00489"/>
<feature type="transmembrane region" description="Helical" evidence="2">
    <location>
        <begin position="76"/>
        <end position="93"/>
    </location>
</feature>
<evidence type="ECO:0000313" key="4">
    <source>
        <dbReference type="Proteomes" id="UP000191153"/>
    </source>
</evidence>
<dbReference type="EMBL" id="FUWX01000005">
    <property type="protein sequence ID" value="SJZ43311.1"/>
    <property type="molecule type" value="Genomic_DNA"/>
</dbReference>